<evidence type="ECO:0000256" key="10">
    <source>
        <dbReference type="ARBA" id="ARBA00023136"/>
    </source>
</evidence>
<keyword evidence="11" id="KW-0040">ANK repeat</keyword>
<keyword evidence="9" id="KW-0446">Lipid-binding</keyword>
<dbReference type="Pfam" id="PF00168">
    <property type="entry name" value="C2"/>
    <property type="match status" value="1"/>
</dbReference>
<feature type="domain" description="SMP-LTD" evidence="14">
    <location>
        <begin position="195"/>
        <end position="372"/>
    </location>
</feature>
<keyword evidence="8" id="KW-0445">Lipid transport</keyword>
<dbReference type="Gene3D" id="2.60.40.150">
    <property type="entry name" value="C2 domain"/>
    <property type="match status" value="1"/>
</dbReference>
<comment type="subcellular location">
    <subcellularLocation>
        <location evidence="1">Membrane</location>
    </subcellularLocation>
</comment>
<dbReference type="PROSITE" id="PS50004">
    <property type="entry name" value="C2"/>
    <property type="match status" value="1"/>
</dbReference>
<evidence type="ECO:0000313" key="15">
    <source>
        <dbReference type="EMBL" id="CAE8592939.1"/>
    </source>
</evidence>
<dbReference type="GO" id="GO:0005737">
    <property type="term" value="C:cytoplasm"/>
    <property type="evidence" value="ECO:0007669"/>
    <property type="project" value="UniProtKB-ARBA"/>
</dbReference>
<evidence type="ECO:0000259" key="14">
    <source>
        <dbReference type="PROSITE" id="PS51847"/>
    </source>
</evidence>
<dbReference type="PROSITE" id="PS50297">
    <property type="entry name" value="ANK_REP_REGION"/>
    <property type="match status" value="1"/>
</dbReference>
<dbReference type="GO" id="GO:0046872">
    <property type="term" value="F:metal ion binding"/>
    <property type="evidence" value="ECO:0007669"/>
    <property type="project" value="UniProtKB-KW"/>
</dbReference>
<keyword evidence="16" id="KW-1185">Reference proteome</keyword>
<dbReference type="InterPro" id="IPR000008">
    <property type="entry name" value="C2_dom"/>
</dbReference>
<dbReference type="Pfam" id="PF17047">
    <property type="entry name" value="SMP_LBD"/>
    <property type="match status" value="1"/>
</dbReference>
<dbReference type="CDD" id="cd00030">
    <property type="entry name" value="C2"/>
    <property type="match status" value="1"/>
</dbReference>
<evidence type="ECO:0000256" key="1">
    <source>
        <dbReference type="ARBA" id="ARBA00004370"/>
    </source>
</evidence>
<sequence>GPVVRMTTDTVRFDLSRLGATPHTVSTNSSEALSVEAAKLRPDSELSEAPAAPEAAPAAPEAPPALEPHVNQVAQELRAGSPQKRLRRLPLAPADERSEREGLEACRELALRAERVFLEMERSQEEARVQAFLAAHGFVSPTARRRYVLSWCYPLHVAVAKNEPNIARLLLLRGADVQQCNSSGHTPKELARRKNRNGSDHMALLEWLWPKLNKALSEFVHQDLTPRLQQALPGPFKNAHFSRFTLGEQPPEFGPIQILHHSDSHVEVDVDMRYLSNVDVRLDSGAGGISLGVRRLTLSGRLCIVLRPVLQRLPIIGAVKVFFPVLPQVALEFTGLAALGHLPGIERMIQSTVNDWIQSGMVLPKSKVLVLAPEEVLDPLEAYGNQPLGILWARVISGRNLAGVNCRAFQEERFTSHPYCSMQLGGSALQRSSTVSDTTEPRWPQSEPGCYFVVHHREQRLEVEARSEDRRAGLFEQNFTGFLGRASASVWRAMRRWPEVEGAPGRRRSRLVLDTRQVAKELLHVDDPVNRGQPSELELEAQWFDLTATVPPSPAEGVEDLPLVLQVDLIKGSGFPAEAPGLRQGLRWRTWIEGCDVVVESCRGQLRDVAEPMFPEIPVNPQLFSVMDKLVARGWPNQEIAQIVGITLELVESYLRANEDYLKQKEAHLKAQQGEEHRVSLQWFEKISHFVTRPV</sequence>
<evidence type="ECO:0000256" key="8">
    <source>
        <dbReference type="ARBA" id="ARBA00023055"/>
    </source>
</evidence>
<dbReference type="GO" id="GO:0016020">
    <property type="term" value="C:membrane"/>
    <property type="evidence" value="ECO:0007669"/>
    <property type="project" value="UniProtKB-SubCell"/>
</dbReference>
<evidence type="ECO:0000256" key="9">
    <source>
        <dbReference type="ARBA" id="ARBA00023121"/>
    </source>
</evidence>
<feature type="region of interest" description="Disordered" evidence="12">
    <location>
        <begin position="77"/>
        <end position="97"/>
    </location>
</feature>
<keyword evidence="3" id="KW-0812">Transmembrane</keyword>
<dbReference type="Pfam" id="PF00023">
    <property type="entry name" value="Ank"/>
    <property type="match status" value="1"/>
</dbReference>
<evidence type="ECO:0000256" key="4">
    <source>
        <dbReference type="ARBA" id="ARBA00022723"/>
    </source>
</evidence>
<dbReference type="EMBL" id="CAJNNV010005986">
    <property type="protein sequence ID" value="CAE8592939.1"/>
    <property type="molecule type" value="Genomic_DNA"/>
</dbReference>
<evidence type="ECO:0000256" key="5">
    <source>
        <dbReference type="ARBA" id="ARBA00022737"/>
    </source>
</evidence>
<feature type="compositionally biased region" description="Low complexity" evidence="12">
    <location>
        <begin position="47"/>
        <end position="59"/>
    </location>
</feature>
<keyword evidence="6" id="KW-0106">Calcium</keyword>
<dbReference type="OrthoDB" id="1029639at2759"/>
<evidence type="ECO:0000256" key="12">
    <source>
        <dbReference type="SAM" id="MobiDB-lite"/>
    </source>
</evidence>
<dbReference type="Proteomes" id="UP000654075">
    <property type="component" value="Unassembled WGS sequence"/>
</dbReference>
<reference evidence="15" key="1">
    <citation type="submission" date="2021-02" db="EMBL/GenBank/DDBJ databases">
        <authorList>
            <person name="Dougan E. K."/>
            <person name="Rhodes N."/>
            <person name="Thang M."/>
            <person name="Chan C."/>
        </authorList>
    </citation>
    <scope>NUCLEOTIDE SEQUENCE</scope>
</reference>
<dbReference type="PANTHER" id="PTHR45761:SF1">
    <property type="entry name" value="EXTENDED SYNAPTOTAGMIN-LIKE PROTEIN 2, ISOFORM C"/>
    <property type="match status" value="1"/>
</dbReference>
<dbReference type="InterPro" id="IPR039010">
    <property type="entry name" value="Synaptotagmin_SMP"/>
</dbReference>
<keyword evidence="4" id="KW-0479">Metal-binding</keyword>
<name>A0A813E2L6_POLGL</name>
<dbReference type="Gene3D" id="1.25.40.20">
    <property type="entry name" value="Ankyrin repeat-containing domain"/>
    <property type="match status" value="1"/>
</dbReference>
<dbReference type="GO" id="GO:0012505">
    <property type="term" value="C:endomembrane system"/>
    <property type="evidence" value="ECO:0007669"/>
    <property type="project" value="UniProtKB-ARBA"/>
</dbReference>
<gene>
    <name evidence="15" type="ORF">PGLA1383_LOCUS11555</name>
</gene>
<keyword evidence="2" id="KW-0813">Transport</keyword>
<dbReference type="InterPro" id="IPR051634">
    <property type="entry name" value="Extended_Synaptotagmin"/>
</dbReference>
<feature type="region of interest" description="Disordered" evidence="12">
    <location>
        <begin position="39"/>
        <end position="65"/>
    </location>
</feature>
<dbReference type="PROSITE" id="PS50088">
    <property type="entry name" value="ANK_REPEAT"/>
    <property type="match status" value="1"/>
</dbReference>
<dbReference type="CDD" id="cd21670">
    <property type="entry name" value="SMP_ESyt"/>
    <property type="match status" value="1"/>
</dbReference>
<feature type="non-terminal residue" evidence="15">
    <location>
        <position position="695"/>
    </location>
</feature>
<comment type="caution">
    <text evidence="15">The sequence shown here is derived from an EMBL/GenBank/DDBJ whole genome shotgun (WGS) entry which is preliminary data.</text>
</comment>
<proteinExistence type="predicted"/>
<dbReference type="SUPFAM" id="SSF49562">
    <property type="entry name" value="C2 domain (Calcium/lipid-binding domain, CaLB)"/>
    <property type="match status" value="1"/>
</dbReference>
<evidence type="ECO:0000313" key="16">
    <source>
        <dbReference type="Proteomes" id="UP000654075"/>
    </source>
</evidence>
<keyword evidence="5" id="KW-0677">Repeat</keyword>
<feature type="non-terminal residue" evidence="15">
    <location>
        <position position="1"/>
    </location>
</feature>
<evidence type="ECO:0000256" key="2">
    <source>
        <dbReference type="ARBA" id="ARBA00022448"/>
    </source>
</evidence>
<accession>A0A813E2L6</accession>
<keyword evidence="10" id="KW-0472">Membrane</keyword>
<dbReference type="PROSITE" id="PS51847">
    <property type="entry name" value="SMP"/>
    <property type="match status" value="1"/>
</dbReference>
<evidence type="ECO:0000259" key="13">
    <source>
        <dbReference type="PROSITE" id="PS50004"/>
    </source>
</evidence>
<feature type="domain" description="C2" evidence="13">
    <location>
        <begin position="372"/>
        <end position="504"/>
    </location>
</feature>
<dbReference type="InterPro" id="IPR002110">
    <property type="entry name" value="Ankyrin_rpt"/>
</dbReference>
<dbReference type="SUPFAM" id="SSF48403">
    <property type="entry name" value="Ankyrin repeat"/>
    <property type="match status" value="1"/>
</dbReference>
<protein>
    <submittedName>
        <fullName evidence="15">Uncharacterized protein</fullName>
    </submittedName>
</protein>
<dbReference type="InterPro" id="IPR035892">
    <property type="entry name" value="C2_domain_sf"/>
</dbReference>
<evidence type="ECO:0000256" key="11">
    <source>
        <dbReference type="PROSITE-ProRule" id="PRU00023"/>
    </source>
</evidence>
<organism evidence="15 16">
    <name type="scientific">Polarella glacialis</name>
    <name type="common">Dinoflagellate</name>
    <dbReference type="NCBI Taxonomy" id="89957"/>
    <lineage>
        <taxon>Eukaryota</taxon>
        <taxon>Sar</taxon>
        <taxon>Alveolata</taxon>
        <taxon>Dinophyceae</taxon>
        <taxon>Suessiales</taxon>
        <taxon>Suessiaceae</taxon>
        <taxon>Polarella</taxon>
    </lineage>
</organism>
<keyword evidence="7" id="KW-1133">Transmembrane helix</keyword>
<evidence type="ECO:0000256" key="6">
    <source>
        <dbReference type="ARBA" id="ARBA00022837"/>
    </source>
</evidence>
<dbReference type="GO" id="GO:0006869">
    <property type="term" value="P:lipid transport"/>
    <property type="evidence" value="ECO:0007669"/>
    <property type="project" value="UniProtKB-KW"/>
</dbReference>
<evidence type="ECO:0000256" key="3">
    <source>
        <dbReference type="ARBA" id="ARBA00022692"/>
    </source>
</evidence>
<dbReference type="AlphaFoldDB" id="A0A813E2L6"/>
<dbReference type="InterPro" id="IPR036770">
    <property type="entry name" value="Ankyrin_rpt-contain_sf"/>
</dbReference>
<feature type="repeat" description="ANK" evidence="11">
    <location>
        <begin position="154"/>
        <end position="182"/>
    </location>
</feature>
<dbReference type="PANTHER" id="PTHR45761">
    <property type="entry name" value="EXTENDED SYNAPTOTAGMIN-LIKE PROTEIN 2, ISOFORM C"/>
    <property type="match status" value="1"/>
</dbReference>
<evidence type="ECO:0000256" key="7">
    <source>
        <dbReference type="ARBA" id="ARBA00022989"/>
    </source>
</evidence>
<dbReference type="GO" id="GO:0008289">
    <property type="term" value="F:lipid binding"/>
    <property type="evidence" value="ECO:0007669"/>
    <property type="project" value="UniProtKB-KW"/>
</dbReference>
<dbReference type="InterPro" id="IPR031468">
    <property type="entry name" value="SMP_LBD"/>
</dbReference>